<dbReference type="PANTHER" id="PTHR23416:SF23">
    <property type="entry name" value="ACETYLTRANSFERASE C18B11.09C-RELATED"/>
    <property type="match status" value="1"/>
</dbReference>
<evidence type="ECO:0000256" key="2">
    <source>
        <dbReference type="ARBA" id="ARBA00022679"/>
    </source>
</evidence>
<evidence type="ECO:0000313" key="4">
    <source>
        <dbReference type="EMBL" id="MBE9223642.1"/>
    </source>
</evidence>
<dbReference type="SUPFAM" id="SSF51161">
    <property type="entry name" value="Trimeric LpxA-like enzymes"/>
    <property type="match status" value="1"/>
</dbReference>
<keyword evidence="2" id="KW-0808">Transferase</keyword>
<dbReference type="InterPro" id="IPR051159">
    <property type="entry name" value="Hexapeptide_acetyltransf"/>
</dbReference>
<dbReference type="InterPro" id="IPR001451">
    <property type="entry name" value="Hexapep"/>
</dbReference>
<dbReference type="InterPro" id="IPR011004">
    <property type="entry name" value="Trimer_LpxA-like_sf"/>
</dbReference>
<feature type="transmembrane region" description="Helical" evidence="3">
    <location>
        <begin position="41"/>
        <end position="61"/>
    </location>
</feature>
<proteinExistence type="inferred from homology"/>
<gene>
    <name evidence="4" type="primary">wcaF</name>
    <name evidence="4" type="ORF">IQ215_13140</name>
</gene>
<dbReference type="Gene3D" id="2.160.10.10">
    <property type="entry name" value="Hexapeptide repeat proteins"/>
    <property type="match status" value="1"/>
</dbReference>
<reference evidence="4 5" key="1">
    <citation type="submission" date="2020-10" db="EMBL/GenBank/DDBJ databases">
        <authorList>
            <person name="Castelo-Branco R."/>
            <person name="Eusebio N."/>
            <person name="Adriana R."/>
            <person name="Vieira A."/>
            <person name="Brugerolle De Fraissinette N."/>
            <person name="Rezende De Castro R."/>
            <person name="Schneider M.P."/>
            <person name="Vasconcelos V."/>
            <person name="Leao P.N."/>
        </authorList>
    </citation>
    <scope>NUCLEOTIDE SEQUENCE [LARGE SCALE GENOMIC DNA]</scope>
    <source>
        <strain evidence="4 5">LEGE 03274</strain>
    </source>
</reference>
<comment type="caution">
    <text evidence="4">The sequence shown here is derived from an EMBL/GenBank/DDBJ whole genome shotgun (WGS) entry which is preliminary data.</text>
</comment>
<organism evidence="4 5">
    <name type="scientific">Cyanobacterium stanieri LEGE 03274</name>
    <dbReference type="NCBI Taxonomy" id="1828756"/>
    <lineage>
        <taxon>Bacteria</taxon>
        <taxon>Bacillati</taxon>
        <taxon>Cyanobacteriota</taxon>
        <taxon>Cyanophyceae</taxon>
        <taxon>Oscillatoriophycideae</taxon>
        <taxon>Chroococcales</taxon>
        <taxon>Geminocystaceae</taxon>
        <taxon>Cyanobacterium</taxon>
    </lineage>
</organism>
<keyword evidence="5" id="KW-1185">Reference proteome</keyword>
<keyword evidence="3" id="KW-0472">Membrane</keyword>
<comment type="similarity">
    <text evidence="1">Belongs to the transferase hexapeptide repeat family.</text>
</comment>
<dbReference type="Pfam" id="PF00132">
    <property type="entry name" value="Hexapep"/>
    <property type="match status" value="1"/>
</dbReference>
<sequence length="204" mass="23213">MTNHDAITSKENQHSPLEDTKPWFNLNEYNQDHFDRGKPQWFIFLWWIVEGVIFPLTPHNLNGLRRLLLKYFGAKIGKNVVIRPTARFLYPWKVEIGDYSWIGDRTYFYSLDKITIGSHTVISQHNYLCTGSHDYNTVNFNLITSPITIGNGVWVASHCFVAPGVKIGANTIIGARSTVLDNIPSAKLAWGTPCKVKGDRTQPH</sequence>
<protein>
    <submittedName>
        <fullName evidence="4">Colanic acid biosynthesis acetyltransferase WcaF</fullName>
    </submittedName>
</protein>
<dbReference type="CDD" id="cd05825">
    <property type="entry name" value="LbH_wcaF_like"/>
    <property type="match status" value="1"/>
</dbReference>
<dbReference type="EMBL" id="JADEWC010000039">
    <property type="protein sequence ID" value="MBE9223642.1"/>
    <property type="molecule type" value="Genomic_DNA"/>
</dbReference>
<accession>A0ABR9V6X5</accession>
<dbReference type="Proteomes" id="UP000654604">
    <property type="component" value="Unassembled WGS sequence"/>
</dbReference>
<dbReference type="RefSeq" id="WP_193801870.1">
    <property type="nucleotide sequence ID" value="NZ_JADEWC010000039.1"/>
</dbReference>
<evidence type="ECO:0000256" key="3">
    <source>
        <dbReference type="SAM" id="Phobius"/>
    </source>
</evidence>
<evidence type="ECO:0000313" key="5">
    <source>
        <dbReference type="Proteomes" id="UP000654604"/>
    </source>
</evidence>
<evidence type="ECO:0000256" key="1">
    <source>
        <dbReference type="ARBA" id="ARBA00007274"/>
    </source>
</evidence>
<keyword evidence="3" id="KW-0812">Transmembrane</keyword>
<name>A0ABR9V6X5_9CHRO</name>
<dbReference type="PANTHER" id="PTHR23416">
    <property type="entry name" value="SIALIC ACID SYNTHASE-RELATED"/>
    <property type="match status" value="1"/>
</dbReference>
<keyword evidence="3" id="KW-1133">Transmembrane helix</keyword>
<dbReference type="NCBIfam" id="NF007797">
    <property type="entry name" value="PRK10502.1"/>
    <property type="match status" value="1"/>
</dbReference>